<evidence type="ECO:0000313" key="2">
    <source>
        <dbReference type="Proteomes" id="UP000030121"/>
    </source>
</evidence>
<dbReference type="STRING" id="1121899.GCA_000430025_01846"/>
<dbReference type="EMBL" id="JRLW01000005">
    <property type="protein sequence ID" value="KGO89767.1"/>
    <property type="molecule type" value="Genomic_DNA"/>
</dbReference>
<accession>A0A0A2MAT2</accession>
<organism evidence="1 2">
    <name type="scientific">Flavobacterium suncheonense GH29-5 = DSM 17707</name>
    <dbReference type="NCBI Taxonomy" id="1121899"/>
    <lineage>
        <taxon>Bacteria</taxon>
        <taxon>Pseudomonadati</taxon>
        <taxon>Bacteroidota</taxon>
        <taxon>Flavobacteriia</taxon>
        <taxon>Flavobacteriales</taxon>
        <taxon>Flavobacteriaceae</taxon>
        <taxon>Flavobacterium</taxon>
    </lineage>
</organism>
<proteinExistence type="predicted"/>
<reference evidence="1 2" key="1">
    <citation type="submission" date="2013-09" db="EMBL/GenBank/DDBJ databases">
        <authorList>
            <person name="Zeng Z."/>
            <person name="Chen C."/>
        </authorList>
    </citation>
    <scope>NUCLEOTIDE SEQUENCE [LARGE SCALE GENOMIC DNA]</scope>
    <source>
        <strain evidence="1 2">GH29-5</strain>
    </source>
</reference>
<protein>
    <submittedName>
        <fullName evidence="1">Uncharacterized protein</fullName>
    </submittedName>
</protein>
<dbReference type="AlphaFoldDB" id="A0A0A2MAT2"/>
<evidence type="ECO:0000313" key="1">
    <source>
        <dbReference type="EMBL" id="KGO89767.1"/>
    </source>
</evidence>
<dbReference type="Proteomes" id="UP000030121">
    <property type="component" value="Unassembled WGS sequence"/>
</dbReference>
<dbReference type="OrthoDB" id="1274195at2"/>
<name>A0A0A2MAT2_9FLAO</name>
<keyword evidence="2" id="KW-1185">Reference proteome</keyword>
<comment type="caution">
    <text evidence="1">The sequence shown here is derived from an EMBL/GenBank/DDBJ whole genome shotgun (WGS) entry which is preliminary data.</text>
</comment>
<dbReference type="RefSeq" id="WP_026980290.1">
    <property type="nucleotide sequence ID" value="NZ_AUCZ01000008.1"/>
</dbReference>
<dbReference type="eggNOG" id="ENOG5030RG4">
    <property type="taxonomic scope" value="Bacteria"/>
</dbReference>
<gene>
    <name evidence="1" type="ORF">Q764_06160</name>
</gene>
<sequence length="68" mass="8069">MSKPKQKKAIYNDDIIKGLIQKYGFKRDYILKSIRGERTGTYPLIIKEEYHKLDREAKKAVNKKINEL</sequence>